<reference evidence="7 8" key="1">
    <citation type="submission" date="2020-06" db="EMBL/GenBank/DDBJ databases">
        <title>Genome sequence of 2 isolates from Red Sea Mangroves.</title>
        <authorList>
            <person name="Sefrji F."/>
            <person name="Michoud G."/>
            <person name="Merlino G."/>
            <person name="Daffonchio D."/>
        </authorList>
    </citation>
    <scope>NUCLEOTIDE SEQUENCE [LARGE SCALE GENOMIC DNA]</scope>
    <source>
        <strain evidence="7 8">R1DC25</strain>
    </source>
</reference>
<dbReference type="CDD" id="cd06581">
    <property type="entry name" value="TM_PBP1_LivM_like"/>
    <property type="match status" value="1"/>
</dbReference>
<evidence type="ECO:0000256" key="6">
    <source>
        <dbReference type="SAM" id="Phobius"/>
    </source>
</evidence>
<dbReference type="PANTHER" id="PTHR30482">
    <property type="entry name" value="HIGH-AFFINITY BRANCHED-CHAIN AMINO ACID TRANSPORT SYSTEM PERMEASE"/>
    <property type="match status" value="1"/>
</dbReference>
<feature type="transmembrane region" description="Helical" evidence="6">
    <location>
        <begin position="266"/>
        <end position="291"/>
    </location>
</feature>
<proteinExistence type="predicted"/>
<evidence type="ECO:0000313" key="7">
    <source>
        <dbReference type="EMBL" id="QPC45292.1"/>
    </source>
</evidence>
<dbReference type="RefSeq" id="WP_213164527.1">
    <property type="nucleotide sequence ID" value="NZ_CP058214.1"/>
</dbReference>
<keyword evidence="2" id="KW-1003">Cell membrane</keyword>
<dbReference type="InterPro" id="IPR001851">
    <property type="entry name" value="ABC_transp_permease"/>
</dbReference>
<feature type="transmembrane region" description="Helical" evidence="6">
    <location>
        <begin position="103"/>
        <end position="124"/>
    </location>
</feature>
<feature type="transmembrane region" description="Helical" evidence="6">
    <location>
        <begin position="179"/>
        <end position="204"/>
    </location>
</feature>
<feature type="transmembrane region" description="Helical" evidence="6">
    <location>
        <begin position="303"/>
        <end position="325"/>
    </location>
</feature>
<feature type="transmembrane region" description="Helical" evidence="6">
    <location>
        <begin position="225"/>
        <end position="246"/>
    </location>
</feature>
<sequence>MSEAANKVAEATQTGTGRRRFAARHWIALAAFTALALVPVVATLDDDPFLMLMGTRIMIFAMAAVSLDLILGYGAMVSFGHAAFIGLGAYAIGIASYHGLEEALVTFPLAIVSAAVFALVTGAICLKTRGVYFIMITLAFGQMIYYTATSLSAYGGDDGLTIWSRSTVLGSGILENDTVFFYVVLALLAGAYLLCRTVVASRFGRVLMGCRQSPMRMRALGVDPFAYQLVAYCIAGAIAGLAGALLANQIEFVSPAYMSWQRSGDLIIMVVLGGMGTLTGPILGAAGYLALEEILSHITQHWRIIFGPLIILIVLFARGGAIRLLDRRRDHG</sequence>
<evidence type="ECO:0000256" key="3">
    <source>
        <dbReference type="ARBA" id="ARBA00022692"/>
    </source>
</evidence>
<organism evidence="7 8">
    <name type="scientific">Kaustia mangrovi</name>
    <dbReference type="NCBI Taxonomy" id="2593653"/>
    <lineage>
        <taxon>Bacteria</taxon>
        <taxon>Pseudomonadati</taxon>
        <taxon>Pseudomonadota</taxon>
        <taxon>Alphaproteobacteria</taxon>
        <taxon>Hyphomicrobiales</taxon>
        <taxon>Parvibaculaceae</taxon>
        <taxon>Kaustia</taxon>
    </lineage>
</organism>
<keyword evidence="3 6" id="KW-0812">Transmembrane</keyword>
<keyword evidence="4 6" id="KW-1133">Transmembrane helix</keyword>
<keyword evidence="8" id="KW-1185">Reference proteome</keyword>
<name>A0A7S8C8G4_9HYPH</name>
<feature type="transmembrane region" description="Helical" evidence="6">
    <location>
        <begin position="131"/>
        <end position="148"/>
    </location>
</feature>
<evidence type="ECO:0000256" key="5">
    <source>
        <dbReference type="ARBA" id="ARBA00023136"/>
    </source>
</evidence>
<keyword evidence="5 6" id="KW-0472">Membrane</keyword>
<dbReference type="Proteomes" id="UP000593594">
    <property type="component" value="Chromosome"/>
</dbReference>
<accession>A0A7S8C8G4</accession>
<comment type="subcellular location">
    <subcellularLocation>
        <location evidence="1">Cell membrane</location>
        <topology evidence="1">Multi-pass membrane protein</topology>
    </subcellularLocation>
</comment>
<evidence type="ECO:0000313" key="8">
    <source>
        <dbReference type="Proteomes" id="UP000593594"/>
    </source>
</evidence>
<feature type="transmembrane region" description="Helical" evidence="6">
    <location>
        <begin position="78"/>
        <end position="97"/>
    </location>
</feature>
<dbReference type="Pfam" id="PF02653">
    <property type="entry name" value="BPD_transp_2"/>
    <property type="match status" value="1"/>
</dbReference>
<dbReference type="GO" id="GO:0005886">
    <property type="term" value="C:plasma membrane"/>
    <property type="evidence" value="ECO:0007669"/>
    <property type="project" value="UniProtKB-SubCell"/>
</dbReference>
<feature type="transmembrane region" description="Helical" evidence="6">
    <location>
        <begin position="50"/>
        <end position="71"/>
    </location>
</feature>
<dbReference type="PANTHER" id="PTHR30482:SF17">
    <property type="entry name" value="ABC TRANSPORTER ATP-BINDING PROTEIN"/>
    <property type="match status" value="1"/>
</dbReference>
<dbReference type="AlphaFoldDB" id="A0A7S8C8G4"/>
<evidence type="ECO:0000256" key="2">
    <source>
        <dbReference type="ARBA" id="ARBA00022475"/>
    </source>
</evidence>
<gene>
    <name evidence="7" type="ORF">HW532_10945</name>
</gene>
<feature type="transmembrane region" description="Helical" evidence="6">
    <location>
        <begin position="26"/>
        <end position="44"/>
    </location>
</feature>
<dbReference type="GO" id="GO:0015658">
    <property type="term" value="F:branched-chain amino acid transmembrane transporter activity"/>
    <property type="evidence" value="ECO:0007669"/>
    <property type="project" value="InterPro"/>
</dbReference>
<dbReference type="InterPro" id="IPR043428">
    <property type="entry name" value="LivM-like"/>
</dbReference>
<protein>
    <submittedName>
        <fullName evidence="7">Branched-chain amino acid ABC transporter permease</fullName>
    </submittedName>
</protein>
<evidence type="ECO:0000256" key="1">
    <source>
        <dbReference type="ARBA" id="ARBA00004651"/>
    </source>
</evidence>
<evidence type="ECO:0000256" key="4">
    <source>
        <dbReference type="ARBA" id="ARBA00022989"/>
    </source>
</evidence>
<dbReference type="EMBL" id="CP058214">
    <property type="protein sequence ID" value="QPC45292.1"/>
    <property type="molecule type" value="Genomic_DNA"/>
</dbReference>
<dbReference type="KEGG" id="kmn:HW532_10945"/>